<feature type="region of interest" description="Disordered" evidence="14">
    <location>
        <begin position="79"/>
        <end position="100"/>
    </location>
</feature>
<evidence type="ECO:0000256" key="2">
    <source>
        <dbReference type="ARBA" id="ARBA00010484"/>
    </source>
</evidence>
<dbReference type="InterPro" id="IPR000644">
    <property type="entry name" value="CBS_dom"/>
</dbReference>
<feature type="compositionally biased region" description="Polar residues" evidence="14">
    <location>
        <begin position="79"/>
        <end position="95"/>
    </location>
</feature>
<evidence type="ECO:0000259" key="17">
    <source>
        <dbReference type="PROSITE" id="PS51846"/>
    </source>
</evidence>
<evidence type="ECO:0000256" key="8">
    <source>
        <dbReference type="ARBA" id="ARBA00023065"/>
    </source>
</evidence>
<evidence type="ECO:0000256" key="7">
    <source>
        <dbReference type="ARBA" id="ARBA00022989"/>
    </source>
</evidence>
<dbReference type="Pfam" id="PF25511">
    <property type="entry name" value="Ig_CNNM4_N"/>
    <property type="match status" value="1"/>
</dbReference>
<dbReference type="GeneTree" id="ENSGT00940000159034"/>
<keyword evidence="9 11" id="KW-0129">CBS domain</keyword>
<dbReference type="PROSITE" id="PS51846">
    <property type="entry name" value="CNNM"/>
    <property type="match status" value="1"/>
</dbReference>
<evidence type="ECO:0000256" key="9">
    <source>
        <dbReference type="ARBA" id="ARBA00023122"/>
    </source>
</evidence>
<dbReference type="GO" id="GO:0015095">
    <property type="term" value="F:magnesium ion transmembrane transporter activity"/>
    <property type="evidence" value="ECO:0007669"/>
    <property type="project" value="TreeGrafter"/>
</dbReference>
<evidence type="ECO:0000256" key="14">
    <source>
        <dbReference type="SAM" id="MobiDB-lite"/>
    </source>
</evidence>
<feature type="domain" description="CNNM transmembrane" evidence="17">
    <location>
        <begin position="165"/>
        <end position="345"/>
    </location>
</feature>
<dbReference type="SUPFAM" id="SSF54631">
    <property type="entry name" value="CBS-domain pair"/>
    <property type="match status" value="1"/>
</dbReference>
<dbReference type="CDD" id="cd04590">
    <property type="entry name" value="CBS_pair_CorC_HlyC_assoc"/>
    <property type="match status" value="1"/>
</dbReference>
<dbReference type="InterPro" id="IPR002550">
    <property type="entry name" value="CNNM"/>
</dbReference>
<dbReference type="AlphaFoldDB" id="A0A8C2W7M5"/>
<evidence type="ECO:0000256" key="12">
    <source>
        <dbReference type="PROSITE-ProRule" id="PRU01193"/>
    </source>
</evidence>
<dbReference type="Gene3D" id="2.60.120.10">
    <property type="entry name" value="Jelly Rolls"/>
    <property type="match status" value="1"/>
</dbReference>
<dbReference type="GO" id="GO:0005886">
    <property type="term" value="C:plasma membrane"/>
    <property type="evidence" value="ECO:0007669"/>
    <property type="project" value="UniProtKB-SubCell"/>
</dbReference>
<organism evidence="18 19">
    <name type="scientific">Cyclopterus lumpus</name>
    <name type="common">Lumpsucker</name>
    <dbReference type="NCBI Taxonomy" id="8103"/>
    <lineage>
        <taxon>Eukaryota</taxon>
        <taxon>Metazoa</taxon>
        <taxon>Chordata</taxon>
        <taxon>Craniata</taxon>
        <taxon>Vertebrata</taxon>
        <taxon>Euteleostomi</taxon>
        <taxon>Actinopterygii</taxon>
        <taxon>Neopterygii</taxon>
        <taxon>Teleostei</taxon>
        <taxon>Neoteleostei</taxon>
        <taxon>Acanthomorphata</taxon>
        <taxon>Eupercaria</taxon>
        <taxon>Perciformes</taxon>
        <taxon>Cottioidei</taxon>
        <taxon>Cottales</taxon>
        <taxon>Cyclopteridae</taxon>
        <taxon>Cyclopterus</taxon>
    </lineage>
</organism>
<dbReference type="Gene3D" id="3.10.580.10">
    <property type="entry name" value="CBS-domain"/>
    <property type="match status" value="1"/>
</dbReference>
<dbReference type="SUPFAM" id="SSF51206">
    <property type="entry name" value="cAMP-binding domain-like"/>
    <property type="match status" value="1"/>
</dbReference>
<keyword evidence="3" id="KW-0813">Transport</keyword>
<dbReference type="PROSITE" id="PS50042">
    <property type="entry name" value="CNMP_BINDING_3"/>
    <property type="match status" value="1"/>
</dbReference>
<keyword evidence="6" id="KW-0677">Repeat</keyword>
<feature type="domain" description="CBS" evidence="16">
    <location>
        <begin position="432"/>
        <end position="498"/>
    </location>
</feature>
<evidence type="ECO:0000256" key="1">
    <source>
        <dbReference type="ARBA" id="ARBA00004651"/>
    </source>
</evidence>
<evidence type="ECO:0000256" key="4">
    <source>
        <dbReference type="ARBA" id="ARBA00022475"/>
    </source>
</evidence>
<feature type="transmembrane region" description="Helical" evidence="13">
    <location>
        <begin position="254"/>
        <end position="273"/>
    </location>
</feature>
<dbReference type="PANTHER" id="PTHR12064:SF22">
    <property type="entry name" value="METAL TRANSPORTER CNNM2"/>
    <property type="match status" value="1"/>
</dbReference>
<dbReference type="Ensembl" id="ENSCLMT00005000431.1">
    <property type="protein sequence ID" value="ENSCLMP00005000411.1"/>
    <property type="gene ID" value="ENSCLMG00005000165.1"/>
</dbReference>
<keyword evidence="4" id="KW-1003">Cell membrane</keyword>
<dbReference type="InterPro" id="IPR018490">
    <property type="entry name" value="cNMP-bd_dom_sf"/>
</dbReference>
<dbReference type="Proteomes" id="UP000694565">
    <property type="component" value="Unplaced"/>
</dbReference>
<dbReference type="InterPro" id="IPR045095">
    <property type="entry name" value="ACDP"/>
</dbReference>
<feature type="transmembrane region" description="Helical" evidence="13">
    <location>
        <begin position="169"/>
        <end position="193"/>
    </location>
</feature>
<evidence type="ECO:0000256" key="10">
    <source>
        <dbReference type="ARBA" id="ARBA00023136"/>
    </source>
</evidence>
<dbReference type="InterPro" id="IPR044751">
    <property type="entry name" value="Ion_transp-like_CBS"/>
</dbReference>
<feature type="transmembrane region" description="Helical" evidence="13">
    <location>
        <begin position="285"/>
        <end position="305"/>
    </location>
</feature>
<dbReference type="InterPro" id="IPR057492">
    <property type="entry name" value="Ig_CNNM1/2/4_N"/>
</dbReference>
<dbReference type="Pfam" id="PF01595">
    <property type="entry name" value="CNNM"/>
    <property type="match status" value="1"/>
</dbReference>
<comment type="subcellular location">
    <subcellularLocation>
        <location evidence="1 13">Cell membrane</location>
        <topology evidence="1 13">Multi-pass membrane protein</topology>
    </subcellularLocation>
</comment>
<sequence>VANGYRHGRAVIPSAHRWSEETVIIGLRLEDTDDISFMDRGYLRVSERSRVKLRVYGLNINNETWSKISFTEHERSRTVGSLDSSSGDNQSQEDSSGLHPCGIRTSDIIILPSIILNRKTTGIVEIEVKPLRKTERSKSYYLCINTWIYHDGDDTKVIVVEEKKFLLPFWLQVIFISMLLCLSGMFSGLNLGLMALDPMELQIVQNCGTEKEKNYAKKIEPVRSQGNYLLCSLLLGNVLVNTTLTILLDDIAGSGLIAVVMSTIGIVIFGEIVPQAICSRHGLAVGANTIFLTKFFMLLTFPASYPVSKLLDYLLGQEIGTVYNREKLLEMLRVTDPYNDLVKEELNIIQGALELRTKTVEGVMTPLRDCFMIPGDGTLDFNTMSEIMKSGYTRIPVFEGERSNIVDLLFVKDLAFVDPDDCTPLKTITKFYSHPLHFVFNDTKLDAMLEEFKKGKSHLAIVQRVNNEGEGDPFYEVLGIVTLEDVIEEIIKSEILDETDLYTDNKTKKKITHRERKQDFSAFKPTDNEMKVKISPQLLLATLRFLATEVEPFAPVQMSEKILLRLLKHTHVIQELKYDEKNKRAAEHYLFHRNKPVDYFILIMQGKVEVEAGKEGMKFEAGPFSFYGMLALTASPENKSPPRPFGLNHSDSLNRSDRIDAITPTLGSSNNQLNSFLQIYVPDYSVRARTDLQYIKVTRQQYQNAVLASRMDKTPQSTDSEFTKIELTLTELHDGVETPAVVVVSTTASTTITTPAVSVSVANETSHLLNQQQNCVGLSRSNHSAHNEGPV</sequence>
<dbReference type="InterPro" id="IPR046342">
    <property type="entry name" value="CBS_dom_sf"/>
</dbReference>
<keyword evidence="19" id="KW-1185">Reference proteome</keyword>
<dbReference type="FunFam" id="3.10.580.10:FF:000001">
    <property type="entry name" value="Putative metal transporter CNNM3 isoform 2"/>
    <property type="match status" value="1"/>
</dbReference>
<comment type="similarity">
    <text evidence="2 13">Belongs to the ACDP family.</text>
</comment>
<comment type="function">
    <text evidence="13">Metal transporter.</text>
</comment>
<evidence type="ECO:0000259" key="15">
    <source>
        <dbReference type="PROSITE" id="PS50042"/>
    </source>
</evidence>
<name>A0A8C2W7M5_CYCLU</name>
<keyword evidence="8" id="KW-0406">Ion transport</keyword>
<dbReference type="Pfam" id="PF25562">
    <property type="entry name" value="CNBH_CNNM2_C"/>
    <property type="match status" value="1"/>
</dbReference>
<evidence type="ECO:0000256" key="13">
    <source>
        <dbReference type="RuleBase" id="RU369091"/>
    </source>
</evidence>
<accession>A0A8C2W7M5</accession>
<dbReference type="InterPro" id="IPR014710">
    <property type="entry name" value="RmlC-like_jellyroll"/>
</dbReference>
<dbReference type="PANTHER" id="PTHR12064">
    <property type="entry name" value="METAL TRANSPORTER CNNM"/>
    <property type="match status" value="1"/>
</dbReference>
<evidence type="ECO:0000256" key="6">
    <source>
        <dbReference type="ARBA" id="ARBA00022737"/>
    </source>
</evidence>
<protein>
    <recommendedName>
        <fullName evidence="13">Metal transporter</fullName>
    </recommendedName>
</protein>
<keyword evidence="10 12" id="KW-0472">Membrane</keyword>
<reference evidence="18" key="2">
    <citation type="submission" date="2025-09" db="UniProtKB">
        <authorList>
            <consortium name="Ensembl"/>
        </authorList>
    </citation>
    <scope>IDENTIFICATION</scope>
</reference>
<dbReference type="InterPro" id="IPR000595">
    <property type="entry name" value="cNMP-bd_dom"/>
</dbReference>
<keyword evidence="5 12" id="KW-0812">Transmembrane</keyword>
<reference evidence="18" key="1">
    <citation type="submission" date="2025-08" db="UniProtKB">
        <authorList>
            <consortium name="Ensembl"/>
        </authorList>
    </citation>
    <scope>IDENTIFICATION</scope>
</reference>
<evidence type="ECO:0000256" key="11">
    <source>
        <dbReference type="PROSITE-ProRule" id="PRU00703"/>
    </source>
</evidence>
<evidence type="ECO:0000256" key="5">
    <source>
        <dbReference type="ARBA" id="ARBA00022692"/>
    </source>
</evidence>
<dbReference type="PROSITE" id="PS51371">
    <property type="entry name" value="CBS"/>
    <property type="match status" value="1"/>
</dbReference>
<evidence type="ECO:0000256" key="3">
    <source>
        <dbReference type="ARBA" id="ARBA00022448"/>
    </source>
</evidence>
<evidence type="ECO:0000313" key="19">
    <source>
        <dbReference type="Proteomes" id="UP000694565"/>
    </source>
</evidence>
<proteinExistence type="inferred from homology"/>
<keyword evidence="7 12" id="KW-1133">Transmembrane helix</keyword>
<feature type="domain" description="Cyclic nucleotide-binding" evidence="15">
    <location>
        <begin position="563"/>
        <end position="643"/>
    </location>
</feature>
<dbReference type="Pfam" id="PF00571">
    <property type="entry name" value="CBS"/>
    <property type="match status" value="1"/>
</dbReference>
<evidence type="ECO:0000259" key="16">
    <source>
        <dbReference type="PROSITE" id="PS51371"/>
    </source>
</evidence>
<dbReference type="GO" id="GO:0010960">
    <property type="term" value="P:magnesium ion homeostasis"/>
    <property type="evidence" value="ECO:0007669"/>
    <property type="project" value="InterPro"/>
</dbReference>
<evidence type="ECO:0000313" key="18">
    <source>
        <dbReference type="Ensembl" id="ENSCLMP00005000411.1"/>
    </source>
</evidence>